<organism evidence="1 2">
    <name type="scientific">Rhododendron molle</name>
    <name type="common">Chinese azalea</name>
    <name type="synonym">Azalea mollis</name>
    <dbReference type="NCBI Taxonomy" id="49168"/>
    <lineage>
        <taxon>Eukaryota</taxon>
        <taxon>Viridiplantae</taxon>
        <taxon>Streptophyta</taxon>
        <taxon>Embryophyta</taxon>
        <taxon>Tracheophyta</taxon>
        <taxon>Spermatophyta</taxon>
        <taxon>Magnoliopsida</taxon>
        <taxon>eudicotyledons</taxon>
        <taxon>Gunneridae</taxon>
        <taxon>Pentapetalae</taxon>
        <taxon>asterids</taxon>
        <taxon>Ericales</taxon>
        <taxon>Ericaceae</taxon>
        <taxon>Ericoideae</taxon>
        <taxon>Rhodoreae</taxon>
        <taxon>Rhododendron</taxon>
    </lineage>
</organism>
<evidence type="ECO:0000313" key="1">
    <source>
        <dbReference type="EMBL" id="KAI8533579.1"/>
    </source>
</evidence>
<evidence type="ECO:0000313" key="2">
    <source>
        <dbReference type="Proteomes" id="UP001062846"/>
    </source>
</evidence>
<comment type="caution">
    <text evidence="1">The sequence shown here is derived from an EMBL/GenBank/DDBJ whole genome shotgun (WGS) entry which is preliminary data.</text>
</comment>
<proteinExistence type="predicted"/>
<name>A0ACC0LY57_RHOML</name>
<sequence length="576" mass="65689">MRQKSEHHTTTKLLKYVLIGLIVFLGLICLYSGSSVAPGLRKPGDAVDDGADPVSSRFVTRHDFDELFDDQEHNREVPKSIPLRLKPNMTLMEHYERHCPPPQRRYNCLIPPPNGYKIPIRWPASRDEVWKANIPHTHLALEKSDQNWMVVDGDKIKFPGGGTHFHDGADKYISAIAGMLKFPGDKLSNGGNIRNVLDVGCGVASFGAYLLPLDIIAMSLAPNDVHENQIQFALERGIPSTLGVLGTRRLPFPSRSFELAHCSRCRIDWLQRGGILLLELDRVIQPGGYFVYSSPEAYAHDAENRRIWNAMYDLLRRMCWRVVSRKEQTVVWAKPLSNSCYLKRIEGTHPPLCSSDDDPDASWNVLMKPCITPYSAKMHREKGSGLEPWPKRLTAAPSRLEEVNVSPDEFYEDTSIWHYRVTEYWKQMKSVIRKDSFRNVMDMHSNLGGFAAAVKDKDVWVMNVAPVNSSSRCESFSTYPRTYDLLHAWTVFSEIQSCGCSAEDLLIEMDRILRPEGFVIIRDKPSVINHVRKFLTALRWDGWLSEVEPRIDALSSNEERVLIARKKLWEDEAAIM</sequence>
<protein>
    <submittedName>
        <fullName evidence="1">Uncharacterized protein</fullName>
    </submittedName>
</protein>
<dbReference type="EMBL" id="CM046397">
    <property type="protein sequence ID" value="KAI8533579.1"/>
    <property type="molecule type" value="Genomic_DNA"/>
</dbReference>
<reference evidence="1" key="1">
    <citation type="submission" date="2022-02" db="EMBL/GenBank/DDBJ databases">
        <title>Plant Genome Project.</title>
        <authorList>
            <person name="Zhang R.-G."/>
        </authorList>
    </citation>
    <scope>NUCLEOTIDE SEQUENCE</scope>
    <source>
        <strain evidence="1">AT1</strain>
    </source>
</reference>
<dbReference type="Proteomes" id="UP001062846">
    <property type="component" value="Chromosome 10"/>
</dbReference>
<accession>A0ACC0LY57</accession>
<gene>
    <name evidence="1" type="ORF">RHMOL_Rhmol10G0021000</name>
</gene>
<keyword evidence="2" id="KW-1185">Reference proteome</keyword>